<protein>
    <submittedName>
        <fullName evidence="2">Putative transmembrane protein</fullName>
    </submittedName>
</protein>
<keyword evidence="1" id="KW-1133">Transmembrane helix</keyword>
<organism evidence="2 3">
    <name type="scientific">Toxoplasma gondii GAB2-2007-GAL-DOM2</name>
    <dbReference type="NCBI Taxonomy" id="1130820"/>
    <lineage>
        <taxon>Eukaryota</taxon>
        <taxon>Sar</taxon>
        <taxon>Alveolata</taxon>
        <taxon>Apicomplexa</taxon>
        <taxon>Conoidasida</taxon>
        <taxon>Coccidia</taxon>
        <taxon>Eucoccidiorida</taxon>
        <taxon>Eimeriorina</taxon>
        <taxon>Sarcocystidae</taxon>
        <taxon>Toxoplasma</taxon>
    </lineage>
</organism>
<dbReference type="Proteomes" id="UP000028837">
    <property type="component" value="Unassembled WGS sequence"/>
</dbReference>
<proteinExistence type="predicted"/>
<keyword evidence="1 2" id="KW-0812">Transmembrane</keyword>
<keyword evidence="1" id="KW-0472">Membrane</keyword>
<sequence>MRSVVRALLCLRLNYRSVTEGLLRLSLNSLFRNRTHSFLRDCTYSLLWLIANAFLGLGANELLWRRLVNLFGASNNFSGVGRLYGCLFAGRRVAVATVRAFAEFAAVGSLVICRLLGLLCL</sequence>
<evidence type="ECO:0000256" key="1">
    <source>
        <dbReference type="SAM" id="Phobius"/>
    </source>
</evidence>
<evidence type="ECO:0000313" key="2">
    <source>
        <dbReference type="EMBL" id="KFG32637.1"/>
    </source>
</evidence>
<evidence type="ECO:0000313" key="3">
    <source>
        <dbReference type="Proteomes" id="UP000028837"/>
    </source>
</evidence>
<gene>
    <name evidence="2" type="ORF">TGDOM2_365820</name>
</gene>
<comment type="caution">
    <text evidence="2">The sequence shown here is derived from an EMBL/GenBank/DDBJ whole genome shotgun (WGS) entry which is preliminary data.</text>
</comment>
<reference evidence="2 3" key="1">
    <citation type="submission" date="2014-02" db="EMBL/GenBank/DDBJ databases">
        <authorList>
            <person name="Sibley D."/>
            <person name="Venepally P."/>
            <person name="Karamycheva S."/>
            <person name="Hadjithomas M."/>
            <person name="Khan A."/>
            <person name="Brunk B."/>
            <person name="Roos D."/>
            <person name="Caler E."/>
            <person name="Lorenzi H."/>
        </authorList>
    </citation>
    <scope>NUCLEOTIDE SEQUENCE [LARGE SCALE GENOMIC DNA]</scope>
    <source>
        <strain evidence="2 3">GAB2-2007-GAL-DOM2</strain>
    </source>
</reference>
<accession>A0A086JKG9</accession>
<dbReference type="VEuPathDB" id="ToxoDB:TGDOM2_365820"/>
<name>A0A086JKG9_TOXGO</name>
<dbReference type="EMBL" id="AHZU02001407">
    <property type="protein sequence ID" value="KFG32637.1"/>
    <property type="molecule type" value="Genomic_DNA"/>
</dbReference>
<feature type="transmembrane region" description="Helical" evidence="1">
    <location>
        <begin position="43"/>
        <end position="64"/>
    </location>
</feature>
<dbReference type="AlphaFoldDB" id="A0A086JKG9"/>